<dbReference type="GO" id="GO:0016491">
    <property type="term" value="F:oxidoreductase activity"/>
    <property type="evidence" value="ECO:0007669"/>
    <property type="project" value="UniProtKB-KW"/>
</dbReference>
<dbReference type="InterPro" id="IPR051793">
    <property type="entry name" value="NADH:flavin_oxidoreductase"/>
</dbReference>
<dbReference type="Pfam" id="PF00724">
    <property type="entry name" value="Oxidored_FMN"/>
    <property type="match status" value="1"/>
</dbReference>
<dbReference type="AlphaFoldDB" id="A0A179V6A4"/>
<comment type="cofactor">
    <cofactor evidence="2">
        <name>[4Fe-4S] cluster</name>
        <dbReference type="ChEBI" id="CHEBI:49883"/>
    </cofactor>
</comment>
<organism evidence="11 12">
    <name type="scientific">Mycobacteroides immunogenum</name>
    <dbReference type="NCBI Taxonomy" id="83262"/>
    <lineage>
        <taxon>Bacteria</taxon>
        <taxon>Bacillati</taxon>
        <taxon>Actinomycetota</taxon>
        <taxon>Actinomycetes</taxon>
        <taxon>Mycobacteriales</taxon>
        <taxon>Mycobacteriaceae</taxon>
        <taxon>Mycobacteroides</taxon>
    </lineage>
</organism>
<dbReference type="CDD" id="cd04747">
    <property type="entry name" value="OYE_like_5_FMN"/>
    <property type="match status" value="1"/>
</dbReference>
<feature type="region of interest" description="Disordered" evidence="9">
    <location>
        <begin position="115"/>
        <end position="140"/>
    </location>
</feature>
<evidence type="ECO:0000256" key="3">
    <source>
        <dbReference type="ARBA" id="ARBA00022630"/>
    </source>
</evidence>
<dbReference type="Gene3D" id="3.20.20.70">
    <property type="entry name" value="Aldolase class I"/>
    <property type="match status" value="1"/>
</dbReference>
<comment type="caution">
    <text evidence="11">The sequence shown here is derived from an EMBL/GenBank/DDBJ whole genome shotgun (WGS) entry which is preliminary data.</text>
</comment>
<reference evidence="11 12" key="1">
    <citation type="submission" date="2016-01" db="EMBL/GenBank/DDBJ databases">
        <title>Mycobacterium immunogenum strain CD11_6 genome sequencing and assembly.</title>
        <authorList>
            <person name="Kaur G."/>
            <person name="Nair G.R."/>
            <person name="Mayilraj S."/>
        </authorList>
    </citation>
    <scope>NUCLEOTIDE SEQUENCE [LARGE SCALE GENOMIC DNA]</scope>
    <source>
        <strain evidence="11 12">CD11-6</strain>
    </source>
</reference>
<evidence type="ECO:0000256" key="5">
    <source>
        <dbReference type="ARBA" id="ARBA00022723"/>
    </source>
</evidence>
<comment type="cofactor">
    <cofactor evidence="1">
        <name>FMN</name>
        <dbReference type="ChEBI" id="CHEBI:58210"/>
    </cofactor>
</comment>
<keyword evidence="4" id="KW-0288">FMN</keyword>
<proteinExistence type="predicted"/>
<name>A0A179V6A4_9MYCO</name>
<keyword evidence="3" id="KW-0285">Flavoprotein</keyword>
<evidence type="ECO:0000256" key="2">
    <source>
        <dbReference type="ARBA" id="ARBA00001966"/>
    </source>
</evidence>
<evidence type="ECO:0000256" key="9">
    <source>
        <dbReference type="SAM" id="MobiDB-lite"/>
    </source>
</evidence>
<dbReference type="Proteomes" id="UP000186919">
    <property type="component" value="Unassembled WGS sequence"/>
</dbReference>
<dbReference type="GO" id="GO:0046872">
    <property type="term" value="F:metal ion binding"/>
    <property type="evidence" value="ECO:0007669"/>
    <property type="project" value="UniProtKB-KW"/>
</dbReference>
<evidence type="ECO:0000259" key="10">
    <source>
        <dbReference type="Pfam" id="PF00724"/>
    </source>
</evidence>
<dbReference type="PANTHER" id="PTHR42917">
    <property type="entry name" value="2,4-DIENOYL-COA REDUCTASE"/>
    <property type="match status" value="1"/>
</dbReference>
<keyword evidence="8" id="KW-0411">Iron-sulfur</keyword>
<keyword evidence="5" id="KW-0479">Metal-binding</keyword>
<evidence type="ECO:0000256" key="7">
    <source>
        <dbReference type="ARBA" id="ARBA00023004"/>
    </source>
</evidence>
<dbReference type="RefSeq" id="WP_064633707.1">
    <property type="nucleotide sequence ID" value="NZ_LQYE01000032.1"/>
</dbReference>
<keyword evidence="7" id="KW-0408">Iron</keyword>
<evidence type="ECO:0000313" key="12">
    <source>
        <dbReference type="Proteomes" id="UP000186919"/>
    </source>
</evidence>
<dbReference type="InterPro" id="IPR013785">
    <property type="entry name" value="Aldolase_TIM"/>
</dbReference>
<evidence type="ECO:0000256" key="8">
    <source>
        <dbReference type="ARBA" id="ARBA00023014"/>
    </source>
</evidence>
<accession>A0A179V6A4</accession>
<evidence type="ECO:0000256" key="4">
    <source>
        <dbReference type="ARBA" id="ARBA00022643"/>
    </source>
</evidence>
<dbReference type="GO" id="GO:0010181">
    <property type="term" value="F:FMN binding"/>
    <property type="evidence" value="ECO:0007669"/>
    <property type="project" value="InterPro"/>
</dbReference>
<gene>
    <name evidence="11" type="ORF">AWB85_18175</name>
</gene>
<dbReference type="InterPro" id="IPR001155">
    <property type="entry name" value="OxRdtase_FMN_N"/>
</dbReference>
<dbReference type="PANTHER" id="PTHR42917:SF2">
    <property type="entry name" value="2,4-DIENOYL-COA REDUCTASE [(2E)-ENOYL-COA-PRODUCING]"/>
    <property type="match status" value="1"/>
</dbReference>
<dbReference type="SUPFAM" id="SSF51395">
    <property type="entry name" value="FMN-linked oxidoreductases"/>
    <property type="match status" value="1"/>
</dbReference>
<evidence type="ECO:0000256" key="6">
    <source>
        <dbReference type="ARBA" id="ARBA00023002"/>
    </source>
</evidence>
<sequence length="375" mass="39950">MTDVRPDVAPLFEPFTVKSLTAPNRFAMAPMTRSASPGGVPGEDVAAYYRRRAAGGVGLIITEGVFIPHEAAGGQSAVPRLTGDESLAGWSAVTEAVHQEGAVIAAQLWHQGVERGADPEFNPDVESVSPSGLAGDASPSGRALATGELAPLADQYATAARNARDAGFDAVELHGAHGYLLDQFLWERTNIRSDGYGGSAADRLRFPAEVVRAVRAAVGPDFPVLYRFSQWKQADYTATLADSPAALERLLAPLVEAGVDVFHPSTRRHYVPAFPHLEGSDGELSLAGWTKRVSGLPVIAVGSVGLQTEFKPSDVRDIEPAPVEAVLRQFANKEFDVIAVGRALLSDPEWVNKLRAGRQDEFVGFNIGKALSALY</sequence>
<feature type="domain" description="NADH:flavin oxidoreductase/NADH oxidase N-terminal" evidence="10">
    <location>
        <begin position="11"/>
        <end position="361"/>
    </location>
</feature>
<dbReference type="EMBL" id="LQYE01000032">
    <property type="protein sequence ID" value="OAT66622.1"/>
    <property type="molecule type" value="Genomic_DNA"/>
</dbReference>
<protein>
    <submittedName>
        <fullName evidence="11">12-oxophytodienoate reductase</fullName>
    </submittedName>
</protein>
<evidence type="ECO:0000313" key="11">
    <source>
        <dbReference type="EMBL" id="OAT66622.1"/>
    </source>
</evidence>
<keyword evidence="6" id="KW-0560">Oxidoreductase</keyword>
<evidence type="ECO:0000256" key="1">
    <source>
        <dbReference type="ARBA" id="ARBA00001917"/>
    </source>
</evidence>
<dbReference type="GO" id="GO:0051536">
    <property type="term" value="F:iron-sulfur cluster binding"/>
    <property type="evidence" value="ECO:0007669"/>
    <property type="project" value="UniProtKB-KW"/>
</dbReference>